<name>A0AAD9ANF3_9PEZI</name>
<feature type="compositionally biased region" description="Basic and acidic residues" evidence="1">
    <location>
        <begin position="273"/>
        <end position="293"/>
    </location>
</feature>
<reference evidence="2" key="1">
    <citation type="submission" date="2023-01" db="EMBL/GenBank/DDBJ databases">
        <title>Colletotrichum chrysophilum M932 genome sequence.</title>
        <authorList>
            <person name="Baroncelli R."/>
        </authorList>
    </citation>
    <scope>NUCLEOTIDE SEQUENCE</scope>
    <source>
        <strain evidence="2">M932</strain>
    </source>
</reference>
<keyword evidence="3" id="KW-1185">Reference proteome</keyword>
<feature type="compositionally biased region" description="Polar residues" evidence="1">
    <location>
        <begin position="128"/>
        <end position="142"/>
    </location>
</feature>
<accession>A0AAD9ANF3</accession>
<evidence type="ECO:0000256" key="1">
    <source>
        <dbReference type="SAM" id="MobiDB-lite"/>
    </source>
</evidence>
<organism evidence="2 3">
    <name type="scientific">Colletotrichum chrysophilum</name>
    <dbReference type="NCBI Taxonomy" id="1836956"/>
    <lineage>
        <taxon>Eukaryota</taxon>
        <taxon>Fungi</taxon>
        <taxon>Dikarya</taxon>
        <taxon>Ascomycota</taxon>
        <taxon>Pezizomycotina</taxon>
        <taxon>Sordariomycetes</taxon>
        <taxon>Hypocreomycetidae</taxon>
        <taxon>Glomerellales</taxon>
        <taxon>Glomerellaceae</taxon>
        <taxon>Colletotrichum</taxon>
        <taxon>Colletotrichum gloeosporioides species complex</taxon>
    </lineage>
</organism>
<protein>
    <submittedName>
        <fullName evidence="2">Uncharacterized protein</fullName>
    </submittedName>
</protein>
<feature type="region of interest" description="Disordered" evidence="1">
    <location>
        <begin position="273"/>
        <end position="333"/>
    </location>
</feature>
<dbReference type="Proteomes" id="UP001243330">
    <property type="component" value="Unassembled WGS sequence"/>
</dbReference>
<sequence>MDHEQPQQQSPQPTRIQYSEQRIDLLRCSLISQEVEIGRHLAEIRYRRGHVHEALQAFQRLAERTEDAAIFLTNMRGLAEDESDVFATMENVLLQQQQLLLTQVEEVEQGISGEVTGDPISPAEPLSPTASTPTRTVPQVSPISPPAGPREYPFPPDNQNAASQLDFPSIAQPPGSPFPPAEDDRGLVFASAAQRRASPPPQAAFGIQAPSQAPAAGIVQPLSPAPRYKPWPTVDPAFAKSALTPISFRGQHVSEPRAAHDMSGAVHIRRQLDEQEERQEAERDAKWWADIGKDISPARSQNSRKRQGDELPGTPGKRQQTENSRARGLRGGKEEGNKWFRELFKKLNPFPSRDRNEKESKHQHSFGNDQIISDTSQTHYHEKSVEGLLRIASLKSQLHPAHQEEKAVRDQLADLVTLYDSMTTRFSRQTASSPDYEIQRQIETLLEAFRKFPVELFDTPDTCRTLEDLATFCEATDRTTPKTPEEEEQKAAALASAAAMIGQCHDRLEKQILFAAKVFVDGEKTGGLFANWINGERGHLAHEAAFGERARQTPKLFRRGRGQYHVV</sequence>
<feature type="compositionally biased region" description="Pro residues" evidence="1">
    <location>
        <begin position="143"/>
        <end position="156"/>
    </location>
</feature>
<feature type="region of interest" description="Disordered" evidence="1">
    <location>
        <begin position="114"/>
        <end position="166"/>
    </location>
</feature>
<gene>
    <name evidence="2" type="ORF">CCHR01_07238</name>
</gene>
<evidence type="ECO:0000313" key="3">
    <source>
        <dbReference type="Proteomes" id="UP001243330"/>
    </source>
</evidence>
<dbReference type="EMBL" id="JAQOWY010000126">
    <property type="protein sequence ID" value="KAK1850162.1"/>
    <property type="molecule type" value="Genomic_DNA"/>
</dbReference>
<comment type="caution">
    <text evidence="2">The sequence shown here is derived from an EMBL/GenBank/DDBJ whole genome shotgun (WGS) entry which is preliminary data.</text>
</comment>
<evidence type="ECO:0000313" key="2">
    <source>
        <dbReference type="EMBL" id="KAK1850162.1"/>
    </source>
</evidence>
<proteinExistence type="predicted"/>
<dbReference type="AlphaFoldDB" id="A0AAD9ANF3"/>